<sequence length="669" mass="73251">MRRLTRSADAAQAPPGAARQTCDRFDARAARAARPGPVWSSGRPVALSAFREAAGDGSARAWSQVLGAMLAEPPARPAAELDALMRRVLGARAAAGAHDFPPLPVEFTAEFTANSTAGFPADLATDRGAAATPRVLLIDERRRGPDRHAGSARERERGFARLLDAARERHRDARFWLAPSSDDGHGAWLSARHAARLPAGLRRVATPGAVCAMLPHVDHVYVLGASEGLHALLAGKPLDVFWTPNYAGWGLTRDDRPLPERVARPTPAALFDCLFVRLARYLDPVTQGAGTLATTLAHLELQAAVRARFADLRQVTGLRFQWWKRPYATPYLQAGAGRLRWERDARRLAPGGYAALWGGRGLDSLPAGVVPLWIEDGFLHSHGLGSDMIAPYSQVLDRTGIYFDATRPNDLQAILNHADFDAAELARAQRLRQALVANGLTKYNLGRRAPAWRRPDARAVLLVIGQVADDASIRLGTGTISTADQLLKTVRARFPDAWIVYKPHPDVLSGNRVGLVEAQALADVVDAQADVLSLIEACDAVHTLSSLAGFDALLRGKPVHTYGLPFYAGWGLTVDALPQPRRERRLSLEMLTAGVLLRYPVYWDWTWRMYTSPEAVIERLAGPAARALTDLRRDRGRPLRKALRWLRNIARHAAWRWRNAPSRDDGADG</sequence>
<dbReference type="RefSeq" id="WP_080937066.1">
    <property type="nucleotide sequence ID" value="NZ_CP002580.1"/>
</dbReference>
<reference evidence="3" key="1">
    <citation type="submission" date="2011-03" db="EMBL/GenBank/DDBJ databases">
        <authorList>
            <person name="Voget S."/>
            <person name="Streit W.R."/>
            <person name="Jaeger K.E."/>
            <person name="Daniel R."/>
        </authorList>
    </citation>
    <scope>NUCLEOTIDE SEQUENCE [LARGE SCALE GENOMIC DNA]</scope>
    <source>
        <strain evidence="3">PG1</strain>
    </source>
</reference>
<dbReference type="HOGENOM" id="CLU_025998_0_0_4"/>
<dbReference type="GO" id="GO:0015774">
    <property type="term" value="P:polysaccharide transport"/>
    <property type="evidence" value="ECO:0007669"/>
    <property type="project" value="InterPro"/>
</dbReference>
<dbReference type="EMBL" id="CP002580">
    <property type="protein sequence ID" value="AJK45170.1"/>
    <property type="molecule type" value="Genomic_DNA"/>
</dbReference>
<dbReference type="Pfam" id="PF05159">
    <property type="entry name" value="Capsule_synth"/>
    <property type="match status" value="2"/>
</dbReference>
<reference evidence="2 3" key="2">
    <citation type="journal article" date="2016" name="Appl. Microbiol. Biotechnol.">
        <title>Mutations improving production and secretion of extracellular lipase by Burkholderia glumae PG1.</title>
        <authorList>
            <person name="Knapp A."/>
            <person name="Voget S."/>
            <person name="Gao R."/>
            <person name="Zaburannyi N."/>
            <person name="Krysciak D."/>
            <person name="Breuer M."/>
            <person name="Hauer B."/>
            <person name="Streit W.R."/>
            <person name="Muller R."/>
            <person name="Daniel R."/>
            <person name="Jaeger K.E."/>
        </authorList>
    </citation>
    <scope>NUCLEOTIDE SEQUENCE [LARGE SCALE GENOMIC DNA]</scope>
    <source>
        <strain evidence="2 3">PG1</strain>
    </source>
</reference>
<dbReference type="CDD" id="cd16439">
    <property type="entry name" value="beta_Kdo_transferase_KpsC_2"/>
    <property type="match status" value="1"/>
</dbReference>
<accession>A0A0B6RVT0</accession>
<keyword evidence="3" id="KW-1185">Reference proteome</keyword>
<name>A0A0B6RVT0_BURPL</name>
<evidence type="ECO:0000256" key="1">
    <source>
        <dbReference type="SAM" id="MobiDB-lite"/>
    </source>
</evidence>
<feature type="compositionally biased region" description="Low complexity" evidence="1">
    <location>
        <begin position="8"/>
        <end position="18"/>
    </location>
</feature>
<feature type="region of interest" description="Disordered" evidence="1">
    <location>
        <begin position="1"/>
        <end position="39"/>
    </location>
</feature>
<evidence type="ECO:0000313" key="3">
    <source>
        <dbReference type="Proteomes" id="UP000031838"/>
    </source>
</evidence>
<protein>
    <submittedName>
        <fullName evidence="2">Capsule polysaccharide biosynthesis protein</fullName>
    </submittedName>
</protein>
<dbReference type="InterPro" id="IPR007833">
    <property type="entry name" value="Capsule_polysaccharide_synth"/>
</dbReference>
<dbReference type="AlphaFoldDB" id="A0A0B6RVT0"/>
<gene>
    <name evidence="2" type="ORF">BGL_1c06340</name>
</gene>
<dbReference type="GO" id="GO:0000271">
    <property type="term" value="P:polysaccharide biosynthetic process"/>
    <property type="evidence" value="ECO:0007669"/>
    <property type="project" value="InterPro"/>
</dbReference>
<dbReference type="Proteomes" id="UP000031838">
    <property type="component" value="Chromosome 1"/>
</dbReference>
<proteinExistence type="predicted"/>
<evidence type="ECO:0000313" key="2">
    <source>
        <dbReference type="EMBL" id="AJK45170.1"/>
    </source>
</evidence>
<dbReference type="KEGG" id="bgp:BGL_1c06340"/>
<organism evidence="2 3">
    <name type="scientific">Burkholderia plantarii</name>
    <dbReference type="NCBI Taxonomy" id="41899"/>
    <lineage>
        <taxon>Bacteria</taxon>
        <taxon>Pseudomonadati</taxon>
        <taxon>Pseudomonadota</taxon>
        <taxon>Betaproteobacteria</taxon>
        <taxon>Burkholderiales</taxon>
        <taxon>Burkholderiaceae</taxon>
        <taxon>Burkholderia</taxon>
    </lineage>
</organism>